<dbReference type="Gene3D" id="3.30.930.10">
    <property type="entry name" value="Bira Bifunctional Protein, Domain 2"/>
    <property type="match status" value="1"/>
</dbReference>
<dbReference type="SUPFAM" id="SSF55681">
    <property type="entry name" value="Class II aaRS and biotin synthetases"/>
    <property type="match status" value="1"/>
</dbReference>
<dbReference type="InterPro" id="IPR050664">
    <property type="entry name" value="Octanoyltrans_LipM/LipL"/>
</dbReference>
<protein>
    <submittedName>
        <fullName evidence="2">Lipoate--protein ligase family protein</fullName>
    </submittedName>
</protein>
<reference evidence="2 3" key="1">
    <citation type="journal article" date="2018" name="Nat. Biotechnol.">
        <title>A standardized bacterial taxonomy based on genome phylogeny substantially revises the tree of life.</title>
        <authorList>
            <person name="Parks D.H."/>
            <person name="Chuvochina M."/>
            <person name="Waite D.W."/>
            <person name="Rinke C."/>
            <person name="Skarshewski A."/>
            <person name="Chaumeil P.A."/>
            <person name="Hugenholtz P."/>
        </authorList>
    </citation>
    <scope>NUCLEOTIDE SEQUENCE [LARGE SCALE GENOMIC DNA]</scope>
    <source>
        <strain evidence="2">UBA8844</strain>
    </source>
</reference>
<keyword evidence="2" id="KW-0436">Ligase</keyword>
<organism evidence="2 3">
    <name type="scientific">Gemmatimonas aurantiaca</name>
    <dbReference type="NCBI Taxonomy" id="173480"/>
    <lineage>
        <taxon>Bacteria</taxon>
        <taxon>Pseudomonadati</taxon>
        <taxon>Gemmatimonadota</taxon>
        <taxon>Gemmatimonadia</taxon>
        <taxon>Gemmatimonadales</taxon>
        <taxon>Gemmatimonadaceae</taxon>
        <taxon>Gemmatimonas</taxon>
    </lineage>
</organism>
<dbReference type="GO" id="GO:0016874">
    <property type="term" value="F:ligase activity"/>
    <property type="evidence" value="ECO:0007669"/>
    <property type="project" value="UniProtKB-KW"/>
</dbReference>
<gene>
    <name evidence="2" type="ORF">DGD08_05135</name>
</gene>
<comment type="caution">
    <text evidence="2">The sequence shown here is derived from an EMBL/GenBank/DDBJ whole genome shotgun (WGS) entry which is preliminary data.</text>
</comment>
<dbReference type="Proteomes" id="UP000264071">
    <property type="component" value="Unassembled WGS sequence"/>
</dbReference>
<evidence type="ECO:0000259" key="1">
    <source>
        <dbReference type="PROSITE" id="PS51733"/>
    </source>
</evidence>
<dbReference type="PANTHER" id="PTHR43679">
    <property type="entry name" value="OCTANOYLTRANSFERASE LIPM-RELATED"/>
    <property type="match status" value="1"/>
</dbReference>
<dbReference type="Pfam" id="PF21948">
    <property type="entry name" value="LplA-B_cat"/>
    <property type="match status" value="1"/>
</dbReference>
<sequence length="330" mass="35515">MNESPAAGAGEMVRVAMTILWNGQDLAALPDGSSLKRREATWLGADTTARRPDMPYGVCSLSNLTRMLPRRAVLPTTWSVWPCEPADGPTNMAIDAALLAQAVPGVAVWRWYGWSAPTVSFGRNERVAGRFSPDSLAKAGLTAVRRPTGGRALLHAREITYSVTVGLASEAGWRDAYDAVNHILHGALRHMGVDVQRAGAQPPVAPDGPVCFDLPAEGELVVEGRKLVGSAVWRQGTRYLQHGSILLHDDQAMLATASMQPMDPIPPAAALLQMPGIKDAETARATLDAAVRHALPRDAIVTAFTASASLLEEIDVQHRVFTNADQLWRR</sequence>
<dbReference type="InterPro" id="IPR045864">
    <property type="entry name" value="aa-tRNA-synth_II/BPL/LPL"/>
</dbReference>
<accession>A0A3D4V761</accession>
<dbReference type="PROSITE" id="PS51733">
    <property type="entry name" value="BPL_LPL_CATALYTIC"/>
    <property type="match status" value="1"/>
</dbReference>
<dbReference type="PANTHER" id="PTHR43679:SF2">
    <property type="entry name" value="OCTANOYL-[GCVH]:PROTEIN N-OCTANOYLTRANSFERASE"/>
    <property type="match status" value="1"/>
</dbReference>
<name>A0A3D4V761_9BACT</name>
<evidence type="ECO:0000313" key="2">
    <source>
        <dbReference type="EMBL" id="HCT56582.1"/>
    </source>
</evidence>
<feature type="domain" description="BPL/LPL catalytic" evidence="1">
    <location>
        <begin position="100"/>
        <end position="312"/>
    </location>
</feature>
<evidence type="ECO:0000313" key="3">
    <source>
        <dbReference type="Proteomes" id="UP000264071"/>
    </source>
</evidence>
<dbReference type="InterPro" id="IPR004143">
    <property type="entry name" value="BPL_LPL_catalytic"/>
</dbReference>
<dbReference type="AlphaFoldDB" id="A0A3D4V761"/>
<proteinExistence type="predicted"/>
<dbReference type="EMBL" id="DPIY01000006">
    <property type="protein sequence ID" value="HCT56582.1"/>
    <property type="molecule type" value="Genomic_DNA"/>
</dbReference>